<evidence type="ECO:0000313" key="2">
    <source>
        <dbReference type="EMBL" id="TKW48160.1"/>
    </source>
</evidence>
<accession>A0A4U6WYB4</accession>
<name>A0A4U6WYB4_9PEZI</name>
<dbReference type="Proteomes" id="UP000310108">
    <property type="component" value="Unassembled WGS sequence"/>
</dbReference>
<organism evidence="2 3">
    <name type="scientific">Colletotrichum tanaceti</name>
    <dbReference type="NCBI Taxonomy" id="1306861"/>
    <lineage>
        <taxon>Eukaryota</taxon>
        <taxon>Fungi</taxon>
        <taxon>Dikarya</taxon>
        <taxon>Ascomycota</taxon>
        <taxon>Pezizomycotina</taxon>
        <taxon>Sordariomycetes</taxon>
        <taxon>Hypocreomycetidae</taxon>
        <taxon>Glomerellales</taxon>
        <taxon>Glomerellaceae</taxon>
        <taxon>Colletotrichum</taxon>
        <taxon>Colletotrichum destructivum species complex</taxon>
    </lineage>
</organism>
<feature type="region of interest" description="Disordered" evidence="1">
    <location>
        <begin position="159"/>
        <end position="183"/>
    </location>
</feature>
<keyword evidence="3" id="KW-1185">Reference proteome</keyword>
<dbReference type="AlphaFoldDB" id="A0A4U6WYB4"/>
<protein>
    <submittedName>
        <fullName evidence="2">Uncharacterized protein</fullName>
    </submittedName>
</protein>
<comment type="caution">
    <text evidence="2">The sequence shown here is derived from an EMBL/GenBank/DDBJ whole genome shotgun (WGS) entry which is preliminary data.</text>
</comment>
<dbReference type="EMBL" id="PJEX01001682">
    <property type="protein sequence ID" value="TKW48160.1"/>
    <property type="molecule type" value="Genomic_DNA"/>
</dbReference>
<reference evidence="2 3" key="1">
    <citation type="journal article" date="2019" name="PLoS ONE">
        <title>Comparative genome analysis indicates high evolutionary potential of pathogenicity genes in Colletotrichum tanaceti.</title>
        <authorList>
            <person name="Lelwala R.V."/>
            <person name="Korhonen P.K."/>
            <person name="Young N.D."/>
            <person name="Scott J.B."/>
            <person name="Ades P.A."/>
            <person name="Gasser R.B."/>
            <person name="Taylor P.W.J."/>
        </authorList>
    </citation>
    <scope>NUCLEOTIDE SEQUENCE [LARGE SCALE GENOMIC DNA]</scope>
    <source>
        <strain evidence="2">BRIP57314</strain>
    </source>
</reference>
<evidence type="ECO:0000313" key="3">
    <source>
        <dbReference type="Proteomes" id="UP000310108"/>
    </source>
</evidence>
<evidence type="ECO:0000256" key="1">
    <source>
        <dbReference type="SAM" id="MobiDB-lite"/>
    </source>
</evidence>
<gene>
    <name evidence="2" type="ORF">CTA1_6246</name>
</gene>
<sequence>MACRVVEALWPVGRLPQRWLRAEDHEPASLVESEGRGRRRRPFVTRGRGEWGPERNRSPAIHSPRCCIRRRSLLQRKRKHSATEMMLIPRKKMSPYAWVLSHFGRFSPGDAITSLCLCLCLCLSLSLSLSLNLRLALTCVPPSVHQGYLNLAGEEGGVQREDNMGDGRKKKKKTGGTGNERANGGFFKCLYGRMHARSSPRVGG</sequence>
<proteinExistence type="predicted"/>